<dbReference type="InterPro" id="IPR017853">
    <property type="entry name" value="GH"/>
</dbReference>
<accession>A0A1I1HCZ8</accession>
<dbReference type="InterPro" id="IPR014756">
    <property type="entry name" value="Ig_E-set"/>
</dbReference>
<dbReference type="PANTHER" id="PTHR43651">
    <property type="entry name" value="1,4-ALPHA-GLUCAN-BRANCHING ENZYME"/>
    <property type="match status" value="1"/>
</dbReference>
<dbReference type="GO" id="GO:0005975">
    <property type="term" value="P:carbohydrate metabolic process"/>
    <property type="evidence" value="ECO:0007669"/>
    <property type="project" value="InterPro"/>
</dbReference>
<evidence type="ECO:0000313" key="4">
    <source>
        <dbReference type="Proteomes" id="UP000198598"/>
    </source>
</evidence>
<keyword evidence="4" id="KW-1185">Reference proteome</keyword>
<dbReference type="Proteomes" id="UP000198598">
    <property type="component" value="Unassembled WGS sequence"/>
</dbReference>
<dbReference type="EMBL" id="FOLQ01000001">
    <property type="protein sequence ID" value="SFC21887.1"/>
    <property type="molecule type" value="Genomic_DNA"/>
</dbReference>
<dbReference type="Gene3D" id="2.60.40.10">
    <property type="entry name" value="Immunoglobulins"/>
    <property type="match status" value="1"/>
</dbReference>
<evidence type="ECO:0000256" key="1">
    <source>
        <dbReference type="ARBA" id="ARBA00023277"/>
    </source>
</evidence>
<protein>
    <submittedName>
        <fullName evidence="3">Carbohydrate-binding module 48 (Isoamylase N-terminal domain)</fullName>
    </submittedName>
</protein>
<feature type="domain" description="Glycoside hydrolase family 13 N-terminal" evidence="2">
    <location>
        <begin position="15"/>
        <end position="79"/>
    </location>
</feature>
<reference evidence="3 4" key="1">
    <citation type="submission" date="2016-10" db="EMBL/GenBank/DDBJ databases">
        <authorList>
            <person name="de Groot N.N."/>
        </authorList>
    </citation>
    <scope>NUCLEOTIDE SEQUENCE [LARGE SCALE GENOMIC DNA]</scope>
    <source>
        <strain evidence="3 4">DSM 26130</strain>
    </source>
</reference>
<dbReference type="SUPFAM" id="SSF51445">
    <property type="entry name" value="(Trans)glycosidases"/>
    <property type="match status" value="1"/>
</dbReference>
<dbReference type="AlphaFoldDB" id="A0A1I1HCZ8"/>
<dbReference type="InterPro" id="IPR013783">
    <property type="entry name" value="Ig-like_fold"/>
</dbReference>
<gene>
    <name evidence="3" type="ORF">SAMN05216167_101677</name>
</gene>
<dbReference type="GO" id="GO:0004553">
    <property type="term" value="F:hydrolase activity, hydrolyzing O-glycosyl compounds"/>
    <property type="evidence" value="ECO:0007669"/>
    <property type="project" value="InterPro"/>
</dbReference>
<dbReference type="Pfam" id="PF02922">
    <property type="entry name" value="CBM_48"/>
    <property type="match status" value="1"/>
</dbReference>
<organism evidence="3 4">
    <name type="scientific">Spirosoma endophyticum</name>
    <dbReference type="NCBI Taxonomy" id="662367"/>
    <lineage>
        <taxon>Bacteria</taxon>
        <taxon>Pseudomonadati</taxon>
        <taxon>Bacteroidota</taxon>
        <taxon>Cytophagia</taxon>
        <taxon>Cytophagales</taxon>
        <taxon>Cytophagaceae</taxon>
        <taxon>Spirosoma</taxon>
    </lineage>
</organism>
<evidence type="ECO:0000259" key="2">
    <source>
        <dbReference type="Pfam" id="PF02922"/>
    </source>
</evidence>
<evidence type="ECO:0000313" key="3">
    <source>
        <dbReference type="EMBL" id="SFC21887.1"/>
    </source>
</evidence>
<dbReference type="Gene3D" id="3.20.20.80">
    <property type="entry name" value="Glycosidases"/>
    <property type="match status" value="1"/>
</dbReference>
<keyword evidence="1" id="KW-0119">Carbohydrate metabolism</keyword>
<dbReference type="PANTHER" id="PTHR43651:SF11">
    <property type="entry name" value="MALTO-OLIGOSYLTREHALOSE TREHALOHYDROLASE"/>
    <property type="match status" value="1"/>
</dbReference>
<dbReference type="OrthoDB" id="931630at2"/>
<dbReference type="RefSeq" id="WP_093823015.1">
    <property type="nucleotide sequence ID" value="NZ_FOLQ01000001.1"/>
</dbReference>
<dbReference type="CDD" id="cd02853">
    <property type="entry name" value="E_set_MTHase_like_N"/>
    <property type="match status" value="1"/>
</dbReference>
<name>A0A1I1HCZ8_9BACT</name>
<dbReference type="STRING" id="662367.SAMN05216167_101677"/>
<sequence>MKIIENQPDINRRTLGVTFPTDHQANVVLWAPLAKQVALSINDHVTNLPLTNDDSGYWHLETDQLKSGDTYTFVLDDEKVCADPASLAQPQGVYGPSQAVDTNKFYWEDSCWINPPLDDYTVYELDVRTFSPEGTYDAVVRQLGQLKKRGINALLIKSLSSVIASPDELFLYATQASYGGPYQLHHLVNACHYEGIAVILDINYTEISKQNAYLKFHRSNKQKVNQRESTFANDSQRGAGRRYVIENALMWFRDFHIDALRLNAVYTLPDSEQILTEIRAYTDQLTDQTGTHYCLLVEHELANKSFTGNKATQNTHQDNELLSVSAIENSSSFFTDNQPNKLPIKTYREDCMYDQYFSSVLRELFGRQTQPGNSGELLRSF</sequence>
<dbReference type="SUPFAM" id="SSF81296">
    <property type="entry name" value="E set domains"/>
    <property type="match status" value="1"/>
</dbReference>
<proteinExistence type="predicted"/>
<dbReference type="InterPro" id="IPR004193">
    <property type="entry name" value="Glyco_hydro_13_N"/>
</dbReference>